<dbReference type="Proteomes" id="UP000237000">
    <property type="component" value="Unassembled WGS sequence"/>
</dbReference>
<organism evidence="1 2">
    <name type="scientific">Trema orientale</name>
    <name type="common">Charcoal tree</name>
    <name type="synonym">Celtis orientalis</name>
    <dbReference type="NCBI Taxonomy" id="63057"/>
    <lineage>
        <taxon>Eukaryota</taxon>
        <taxon>Viridiplantae</taxon>
        <taxon>Streptophyta</taxon>
        <taxon>Embryophyta</taxon>
        <taxon>Tracheophyta</taxon>
        <taxon>Spermatophyta</taxon>
        <taxon>Magnoliopsida</taxon>
        <taxon>eudicotyledons</taxon>
        <taxon>Gunneridae</taxon>
        <taxon>Pentapetalae</taxon>
        <taxon>rosids</taxon>
        <taxon>fabids</taxon>
        <taxon>Rosales</taxon>
        <taxon>Cannabaceae</taxon>
        <taxon>Trema</taxon>
    </lineage>
</organism>
<dbReference type="InParanoid" id="A0A2P5F169"/>
<dbReference type="EMBL" id="JXTC01000073">
    <property type="protein sequence ID" value="PON91536.1"/>
    <property type="molecule type" value="Genomic_DNA"/>
</dbReference>
<reference evidence="2" key="1">
    <citation type="submission" date="2016-06" db="EMBL/GenBank/DDBJ databases">
        <title>Parallel loss of symbiosis genes in relatives of nitrogen-fixing non-legume Parasponia.</title>
        <authorList>
            <person name="Van Velzen R."/>
            <person name="Holmer R."/>
            <person name="Bu F."/>
            <person name="Rutten L."/>
            <person name="Van Zeijl A."/>
            <person name="Liu W."/>
            <person name="Santuari L."/>
            <person name="Cao Q."/>
            <person name="Sharma T."/>
            <person name="Shen D."/>
            <person name="Roswanjaya Y."/>
            <person name="Wardhani T."/>
            <person name="Kalhor M.S."/>
            <person name="Jansen J."/>
            <person name="Van den Hoogen J."/>
            <person name="Gungor B."/>
            <person name="Hartog M."/>
            <person name="Hontelez J."/>
            <person name="Verver J."/>
            <person name="Yang W.-C."/>
            <person name="Schijlen E."/>
            <person name="Repin R."/>
            <person name="Schilthuizen M."/>
            <person name="Schranz E."/>
            <person name="Heidstra R."/>
            <person name="Miyata K."/>
            <person name="Fedorova E."/>
            <person name="Kohlen W."/>
            <person name="Bisseling T."/>
            <person name="Smit S."/>
            <person name="Geurts R."/>
        </authorList>
    </citation>
    <scope>NUCLEOTIDE SEQUENCE [LARGE SCALE GENOMIC DNA]</scope>
    <source>
        <strain evidence="2">cv. RG33-2</strain>
    </source>
</reference>
<sequence length="70" mass="7626">MEISIERVPNAKEYVVSVDNGRFTITTTWAETEANARAWIQIVRKIYPSENDVAGSSLSAPNAVSTTPTA</sequence>
<name>A0A2P5F169_TREOI</name>
<accession>A0A2P5F169</accession>
<gene>
    <name evidence="1" type="ORF">TorRG33x02_125750</name>
</gene>
<evidence type="ECO:0000313" key="1">
    <source>
        <dbReference type="EMBL" id="PON91536.1"/>
    </source>
</evidence>
<dbReference type="AlphaFoldDB" id="A0A2P5F169"/>
<protein>
    <submittedName>
        <fullName evidence="1">Uncharacterized protein</fullName>
    </submittedName>
</protein>
<comment type="caution">
    <text evidence="1">The sequence shown here is derived from an EMBL/GenBank/DDBJ whole genome shotgun (WGS) entry which is preliminary data.</text>
</comment>
<evidence type="ECO:0000313" key="2">
    <source>
        <dbReference type="Proteomes" id="UP000237000"/>
    </source>
</evidence>
<proteinExistence type="predicted"/>
<keyword evidence="2" id="KW-1185">Reference proteome</keyword>